<feature type="region of interest" description="Disordered" evidence="1">
    <location>
        <begin position="31"/>
        <end position="160"/>
    </location>
</feature>
<dbReference type="Proteomes" id="UP000677537">
    <property type="component" value="Unassembled WGS sequence"/>
</dbReference>
<dbReference type="CDD" id="cd10936">
    <property type="entry name" value="CE4_DAC2"/>
    <property type="match status" value="1"/>
</dbReference>
<dbReference type="SUPFAM" id="SSF88713">
    <property type="entry name" value="Glycoside hydrolase/deacetylase"/>
    <property type="match status" value="1"/>
</dbReference>
<dbReference type="PANTHER" id="PTHR30105">
    <property type="entry name" value="UNCHARACTERIZED YIBQ-RELATED"/>
    <property type="match status" value="1"/>
</dbReference>
<evidence type="ECO:0000313" key="3">
    <source>
        <dbReference type="Proteomes" id="UP000677537"/>
    </source>
</evidence>
<evidence type="ECO:0000256" key="1">
    <source>
        <dbReference type="SAM" id="MobiDB-lite"/>
    </source>
</evidence>
<dbReference type="Pfam" id="PF04748">
    <property type="entry name" value="Polysacc_deac_2"/>
    <property type="match status" value="1"/>
</dbReference>
<dbReference type="PANTHER" id="PTHR30105:SF2">
    <property type="entry name" value="DIVERGENT POLYSACCHARIDE DEACETYLASE SUPERFAMILY"/>
    <property type="match status" value="1"/>
</dbReference>
<dbReference type="InterPro" id="IPR006837">
    <property type="entry name" value="Divergent_DAC"/>
</dbReference>
<name>A0A940S8R0_9PROT</name>
<sequence>MKALGVFWLIVLAGLGAGAFALHRAGPPEDGIPASLRRDGVAASAPPRTVPEPQPVSPPPSEAASPSPPETPRAAGDVAPPPAAPAPAVPEAAPPAREAEAPPSAPEPPPLPAPAARTEAPADRPIPPPDPALQEPSPHGPLPRAGADGRTPIRAYGRPFDRAETRPRVALVVGNLGLSAALSEEAIRRLPPETALAFSPYAARPAPLLDRARARGMEVLSALPLEPANYPVNDPGDRALLTSLPPAENADRLAWSLSRIAGQVGAVGALGPMRGERFAALPESLGGLQDVLRQRGLLYVDPRPGAPSPARAWGRTVDLVVDEPATRSEIDRRLAELERVAREKGTALGLAGDVSPVLVDRVAAWAAGLAERGVVIAPLTALIRRPEDIPREPR</sequence>
<dbReference type="EMBL" id="JAGIZA010000010">
    <property type="protein sequence ID" value="MBP0494443.1"/>
    <property type="molecule type" value="Genomic_DNA"/>
</dbReference>
<dbReference type="GO" id="GO:0005975">
    <property type="term" value="P:carbohydrate metabolic process"/>
    <property type="evidence" value="ECO:0007669"/>
    <property type="project" value="InterPro"/>
</dbReference>
<gene>
    <name evidence="2" type="ORF">J5Y10_16790</name>
</gene>
<feature type="compositionally biased region" description="Pro residues" evidence="1">
    <location>
        <begin position="103"/>
        <end position="113"/>
    </location>
</feature>
<dbReference type="InterPro" id="IPR011330">
    <property type="entry name" value="Glyco_hydro/deAcase_b/a-brl"/>
</dbReference>
<protein>
    <submittedName>
        <fullName evidence="2">Divergent polysaccharide deacetylase family protein</fullName>
    </submittedName>
</protein>
<feature type="compositionally biased region" description="Pro residues" evidence="1">
    <location>
        <begin position="48"/>
        <end position="71"/>
    </location>
</feature>
<reference evidence="2" key="1">
    <citation type="submission" date="2021-03" db="EMBL/GenBank/DDBJ databases">
        <authorList>
            <person name="So Y."/>
        </authorList>
    </citation>
    <scope>NUCLEOTIDE SEQUENCE</scope>
    <source>
        <strain evidence="2">SG15</strain>
    </source>
</reference>
<dbReference type="Gene3D" id="3.20.20.370">
    <property type="entry name" value="Glycoside hydrolase/deacetylase"/>
    <property type="match status" value="1"/>
</dbReference>
<dbReference type="RefSeq" id="WP_209375183.1">
    <property type="nucleotide sequence ID" value="NZ_JAGIZA010000010.1"/>
</dbReference>
<comment type="caution">
    <text evidence="2">The sequence shown here is derived from an EMBL/GenBank/DDBJ whole genome shotgun (WGS) entry which is preliminary data.</text>
</comment>
<dbReference type="AlphaFoldDB" id="A0A940S8R0"/>
<proteinExistence type="predicted"/>
<keyword evidence="3" id="KW-1185">Reference proteome</keyword>
<evidence type="ECO:0000313" key="2">
    <source>
        <dbReference type="EMBL" id="MBP0494443.1"/>
    </source>
</evidence>
<feature type="compositionally biased region" description="Pro residues" evidence="1">
    <location>
        <begin position="79"/>
        <end position="88"/>
    </location>
</feature>
<organism evidence="2 3">
    <name type="scientific">Roseomonas indoligenes</name>
    <dbReference type="NCBI Taxonomy" id="2820811"/>
    <lineage>
        <taxon>Bacteria</taxon>
        <taxon>Pseudomonadati</taxon>
        <taxon>Pseudomonadota</taxon>
        <taxon>Alphaproteobacteria</taxon>
        <taxon>Acetobacterales</taxon>
        <taxon>Roseomonadaceae</taxon>
        <taxon>Roseomonas</taxon>
    </lineage>
</organism>
<accession>A0A940S8R0</accession>